<evidence type="ECO:0000313" key="7">
    <source>
        <dbReference type="EMBL" id="RYR72011.1"/>
    </source>
</evidence>
<dbReference type="GO" id="GO:0070008">
    <property type="term" value="F:serine-type exopeptidase activity"/>
    <property type="evidence" value="ECO:0007669"/>
    <property type="project" value="InterPro"/>
</dbReference>
<dbReference type="InterPro" id="IPR029058">
    <property type="entry name" value="AB_hydrolase_fold"/>
</dbReference>
<evidence type="ECO:0000256" key="6">
    <source>
        <dbReference type="SAM" id="Phobius"/>
    </source>
</evidence>
<dbReference type="Proteomes" id="UP000289738">
    <property type="component" value="Chromosome A02"/>
</dbReference>
<organism evidence="7 8">
    <name type="scientific">Arachis hypogaea</name>
    <name type="common">Peanut</name>
    <dbReference type="NCBI Taxonomy" id="3818"/>
    <lineage>
        <taxon>Eukaryota</taxon>
        <taxon>Viridiplantae</taxon>
        <taxon>Streptophyta</taxon>
        <taxon>Embryophyta</taxon>
        <taxon>Tracheophyta</taxon>
        <taxon>Spermatophyta</taxon>
        <taxon>Magnoliopsida</taxon>
        <taxon>eudicotyledons</taxon>
        <taxon>Gunneridae</taxon>
        <taxon>Pentapetalae</taxon>
        <taxon>rosids</taxon>
        <taxon>fabids</taxon>
        <taxon>Fabales</taxon>
        <taxon>Fabaceae</taxon>
        <taxon>Papilionoideae</taxon>
        <taxon>50 kb inversion clade</taxon>
        <taxon>dalbergioids sensu lato</taxon>
        <taxon>Dalbergieae</taxon>
        <taxon>Pterocarpus clade</taxon>
        <taxon>Arachis</taxon>
    </lineage>
</organism>
<evidence type="ECO:0000256" key="3">
    <source>
        <dbReference type="ARBA" id="ARBA00022729"/>
    </source>
</evidence>
<keyword evidence="8" id="KW-1185">Reference proteome</keyword>
<evidence type="ECO:0000256" key="2">
    <source>
        <dbReference type="ARBA" id="ARBA00022670"/>
    </source>
</evidence>
<dbReference type="InterPro" id="IPR008758">
    <property type="entry name" value="Peptidase_S28"/>
</dbReference>
<feature type="transmembrane region" description="Helical" evidence="6">
    <location>
        <begin position="81"/>
        <end position="105"/>
    </location>
</feature>
<evidence type="ECO:0000313" key="8">
    <source>
        <dbReference type="Proteomes" id="UP000289738"/>
    </source>
</evidence>
<keyword evidence="2" id="KW-0645">Protease</keyword>
<keyword evidence="4" id="KW-0378">Hydrolase</keyword>
<dbReference type="STRING" id="3818.A0A445E990"/>
<reference evidence="7 8" key="1">
    <citation type="submission" date="2019-01" db="EMBL/GenBank/DDBJ databases">
        <title>Sequencing of cultivated peanut Arachis hypogaea provides insights into genome evolution and oil improvement.</title>
        <authorList>
            <person name="Chen X."/>
        </authorList>
    </citation>
    <scope>NUCLEOTIDE SEQUENCE [LARGE SCALE GENOMIC DNA]</scope>
    <source>
        <strain evidence="8">cv. Fuhuasheng</strain>
        <tissue evidence="7">Leaves</tissue>
    </source>
</reference>
<keyword evidence="3" id="KW-0732">Signal</keyword>
<dbReference type="GO" id="GO:0008239">
    <property type="term" value="F:dipeptidyl-peptidase activity"/>
    <property type="evidence" value="ECO:0007669"/>
    <property type="project" value="TreeGrafter"/>
</dbReference>
<dbReference type="PANTHER" id="PTHR11010">
    <property type="entry name" value="PROTEASE S28 PRO-X CARBOXYPEPTIDASE-RELATED"/>
    <property type="match status" value="1"/>
</dbReference>
<dbReference type="AlphaFoldDB" id="A0A445E990"/>
<keyword evidence="6" id="KW-0472">Membrane</keyword>
<dbReference type="EMBL" id="SDMP01000002">
    <property type="protein sequence ID" value="RYR72011.1"/>
    <property type="molecule type" value="Genomic_DNA"/>
</dbReference>
<feature type="transmembrane region" description="Helical" evidence="6">
    <location>
        <begin position="7"/>
        <end position="25"/>
    </location>
</feature>
<dbReference type="GO" id="GO:0006508">
    <property type="term" value="P:proteolysis"/>
    <property type="evidence" value="ECO:0007669"/>
    <property type="project" value="UniProtKB-KW"/>
</dbReference>
<name>A0A445E990_ARAHY</name>
<proteinExistence type="inferred from homology"/>
<evidence type="ECO:0000256" key="1">
    <source>
        <dbReference type="ARBA" id="ARBA00011079"/>
    </source>
</evidence>
<keyword evidence="6" id="KW-0812">Transmembrane</keyword>
<dbReference type="Pfam" id="PF05577">
    <property type="entry name" value="Peptidase_S28"/>
    <property type="match status" value="2"/>
</dbReference>
<evidence type="ECO:0000256" key="4">
    <source>
        <dbReference type="ARBA" id="ARBA00022801"/>
    </source>
</evidence>
<accession>A0A445E990</accession>
<dbReference type="Gene3D" id="3.40.50.1820">
    <property type="entry name" value="alpha/beta hydrolase"/>
    <property type="match status" value="2"/>
</dbReference>
<protein>
    <submittedName>
        <fullName evidence="7">Uncharacterized protein</fullName>
    </submittedName>
</protein>
<keyword evidence="6" id="KW-1133">Transmembrane helix</keyword>
<feature type="transmembrane region" description="Helical" evidence="6">
    <location>
        <begin position="45"/>
        <end position="69"/>
    </location>
</feature>
<evidence type="ECO:0000256" key="5">
    <source>
        <dbReference type="ARBA" id="ARBA00023180"/>
    </source>
</evidence>
<sequence>MIDFSKKMLLISMIFFYILSIYRFGSHKEALRNASSMEYLNSAQAIVNYAVILHIKKTLNAIILQYLIMEALMVECLQHGYIENILMLPMLFWLYQLPFFILMVLSHNIYVINFKNWSHVESSAPIFVWLGAKNSLEQEINIAGFFKDHAPHFNDLLYVEHKYYEKSFTFGSYIEALRNANYAIVRLHIKKTLNVYNSPKLDCRDSYGGVIVARFCQKYPHIAQGALASSALILCFDGVVPQHGYYYVNWESILLDFSKIMLYIEKFKYYGVFELSTCISRLCYLHIKKSLNAYNSPKLDYGGSYGGILVARFRQKYPHIAHGVLASSAPILYFDSVVPQHGYYYVVT</sequence>
<dbReference type="PANTHER" id="PTHR11010:SF110">
    <property type="entry name" value="PROLYLCARBOXYPEPTIDASE-LIKE PROTEIN-RELATED"/>
    <property type="match status" value="1"/>
</dbReference>
<comment type="similarity">
    <text evidence="1">Belongs to the peptidase S28 family.</text>
</comment>
<keyword evidence="5" id="KW-0325">Glycoprotein</keyword>
<gene>
    <name evidence="7" type="ORF">Ahy_A02g006216</name>
</gene>
<comment type="caution">
    <text evidence="7">The sequence shown here is derived from an EMBL/GenBank/DDBJ whole genome shotgun (WGS) entry which is preliminary data.</text>
</comment>